<feature type="region of interest" description="Disordered" evidence="2">
    <location>
        <begin position="230"/>
        <end position="296"/>
    </location>
</feature>
<evidence type="ECO:0000313" key="3">
    <source>
        <dbReference type="EMBL" id="CDH58061.1"/>
    </source>
</evidence>
<comment type="caution">
    <text evidence="3">The sequence shown here is derived from an EMBL/GenBank/DDBJ whole genome shotgun (WGS) entry which is preliminary data.</text>
</comment>
<feature type="compositionally biased region" description="Polar residues" evidence="2">
    <location>
        <begin position="276"/>
        <end position="296"/>
    </location>
</feature>
<feature type="repeat" description="ANK" evidence="1">
    <location>
        <begin position="143"/>
        <end position="175"/>
    </location>
</feature>
<dbReference type="Proteomes" id="UP000027586">
    <property type="component" value="Unassembled WGS sequence"/>
</dbReference>
<evidence type="ECO:0000313" key="4">
    <source>
        <dbReference type="Proteomes" id="UP000027586"/>
    </source>
</evidence>
<organism evidence="3 4">
    <name type="scientific">Lichtheimia corymbifera JMRC:FSU:9682</name>
    <dbReference type="NCBI Taxonomy" id="1263082"/>
    <lineage>
        <taxon>Eukaryota</taxon>
        <taxon>Fungi</taxon>
        <taxon>Fungi incertae sedis</taxon>
        <taxon>Mucoromycota</taxon>
        <taxon>Mucoromycotina</taxon>
        <taxon>Mucoromycetes</taxon>
        <taxon>Mucorales</taxon>
        <taxon>Lichtheimiaceae</taxon>
        <taxon>Lichtheimia</taxon>
    </lineage>
</organism>
<dbReference type="STRING" id="1263082.A0A068S9Z2"/>
<dbReference type="SUPFAM" id="SSF48403">
    <property type="entry name" value="Ankyrin repeat"/>
    <property type="match status" value="1"/>
</dbReference>
<accession>A0A068S9Z2</accession>
<gene>
    <name evidence="3" type="ORF">LCOR_08941.1</name>
</gene>
<proteinExistence type="predicted"/>
<name>A0A068S9Z2_9FUNG</name>
<dbReference type="PROSITE" id="PS50297">
    <property type="entry name" value="ANK_REP_REGION"/>
    <property type="match status" value="1"/>
</dbReference>
<evidence type="ECO:0000256" key="2">
    <source>
        <dbReference type="SAM" id="MobiDB-lite"/>
    </source>
</evidence>
<feature type="region of interest" description="Disordered" evidence="2">
    <location>
        <begin position="405"/>
        <end position="455"/>
    </location>
</feature>
<dbReference type="EMBL" id="CBTN010000052">
    <property type="protein sequence ID" value="CDH58061.1"/>
    <property type="molecule type" value="Genomic_DNA"/>
</dbReference>
<dbReference type="InterPro" id="IPR036770">
    <property type="entry name" value="Ankyrin_rpt-contain_sf"/>
</dbReference>
<dbReference type="OrthoDB" id="428895at2759"/>
<dbReference type="InterPro" id="IPR002110">
    <property type="entry name" value="Ankyrin_rpt"/>
</dbReference>
<feature type="compositionally biased region" description="Polar residues" evidence="2">
    <location>
        <begin position="346"/>
        <end position="356"/>
    </location>
</feature>
<reference evidence="3" key="1">
    <citation type="submission" date="2013-08" db="EMBL/GenBank/DDBJ databases">
        <title>Gene expansion shapes genome architecture in the human pathogen Lichtheimia corymbifera: an evolutionary genomics analysis in the ancient terrestrial Mucorales (Mucoromycotina).</title>
        <authorList>
            <person name="Schwartze V.U."/>
            <person name="Winter S."/>
            <person name="Shelest E."/>
            <person name="Marcet-Houben M."/>
            <person name="Horn F."/>
            <person name="Wehner S."/>
            <person name="Hoffmann K."/>
            <person name="Riege K."/>
            <person name="Sammeth M."/>
            <person name="Nowrousian M."/>
            <person name="Valiante V."/>
            <person name="Linde J."/>
            <person name="Jacobsen I.D."/>
            <person name="Marz M."/>
            <person name="Brakhage A.A."/>
            <person name="Gabaldon T."/>
            <person name="Bocker S."/>
            <person name="Voigt K."/>
        </authorList>
    </citation>
    <scope>NUCLEOTIDE SEQUENCE [LARGE SCALE GENOMIC DNA]</scope>
    <source>
        <strain evidence="3">FSU 9682</strain>
    </source>
</reference>
<feature type="region of interest" description="Disordered" evidence="2">
    <location>
        <begin position="315"/>
        <end position="357"/>
    </location>
</feature>
<dbReference type="AlphaFoldDB" id="A0A068S9Z2"/>
<keyword evidence="4" id="KW-1185">Reference proteome</keyword>
<sequence length="534" mass="57918">MVINSAIGHQHESKKCTSASCCSIHKIWKAIQNIVATGDRQAWKQLSQDPDRIAHVKHALLSSRAHNDAGMYPASHKHKVLQFDKQLKTEAIRHFGKAVTDLNALQVALFHRNEAMACSIVAFLRQHAEPTELHSFLNHVWGERNTSLHLACFYGMPRLVRMLLDIGVSPDTVNARQLKPADCCKHPGCLASLELKTTTTSAPPPARRQSLKATTITLSTTTTPLQRRASMPTLKDGIKRSNATTTTTTTASRQIKSAPPSPTSPVTRRPVWATAATKTSSNAMSTQQQQQRRVASISTAIKQPTGVVARIKKSVANDNKSADPLKQKQPKSATAPVIAPPKQKESTPAQSPTSVTKPVAASFAVIKPSVSPSPSSLDAKAGLDDTTITLPETNSIKKPCLESIKEEHQASGIAQDESPPPPASTSSSPSQPRSSCTGDTTSTSHMGHDPLSRMAMMPPEPPGIHASFDHDPTWLLPVATLYLQVAIACFNQQRLDPKYHHHDLMRTCRPSTNRTIMTTAMDVHGERLPLAAVL</sequence>
<feature type="compositionally biased region" description="Polar residues" evidence="2">
    <location>
        <begin position="436"/>
        <end position="445"/>
    </location>
</feature>
<dbReference type="PROSITE" id="PS50088">
    <property type="entry name" value="ANK_REPEAT"/>
    <property type="match status" value="1"/>
</dbReference>
<protein>
    <submittedName>
        <fullName evidence="3">Uncharacterized protein</fullName>
    </submittedName>
</protein>
<dbReference type="VEuPathDB" id="FungiDB:LCOR_08941.1"/>
<evidence type="ECO:0000256" key="1">
    <source>
        <dbReference type="PROSITE-ProRule" id="PRU00023"/>
    </source>
</evidence>
<keyword evidence="1" id="KW-0040">ANK repeat</keyword>
<feature type="compositionally biased region" description="Low complexity" evidence="2">
    <location>
        <begin position="424"/>
        <end position="435"/>
    </location>
</feature>
<dbReference type="Gene3D" id="1.25.40.20">
    <property type="entry name" value="Ankyrin repeat-containing domain"/>
    <property type="match status" value="1"/>
</dbReference>